<evidence type="ECO:0000313" key="2">
    <source>
        <dbReference type="EMBL" id="KAF9470921.1"/>
    </source>
</evidence>
<proteinExistence type="predicted"/>
<accession>A0A9P5YLC3</accession>
<evidence type="ECO:0000313" key="3">
    <source>
        <dbReference type="Proteomes" id="UP000807469"/>
    </source>
</evidence>
<keyword evidence="3" id="KW-1185">Reference proteome</keyword>
<sequence length="190" mass="21474">MTDDDDGWRAVTATVMRTMDSNRAGRQVSRTAGSGWLPRWLGMEDGQRRVRGMEGAGYGGRGQRTRTAHGCGRRTRMMCEGMARRKEMAGEEDGWIAGDRKRWVGVVKQRVDEWGEGKTTVEENGGEEDGGWRVRRTGDSDRGRQLPDRMHAVRTEDGGWSTGTWVTRMRQRRQASGEQRRGNSLPRLCS</sequence>
<dbReference type="AlphaFoldDB" id="A0A9P5YLC3"/>
<evidence type="ECO:0000256" key="1">
    <source>
        <dbReference type="SAM" id="MobiDB-lite"/>
    </source>
</evidence>
<name>A0A9P5YLC3_9AGAR</name>
<reference evidence="2" key="1">
    <citation type="submission" date="2020-11" db="EMBL/GenBank/DDBJ databases">
        <authorList>
            <consortium name="DOE Joint Genome Institute"/>
            <person name="Ahrendt S."/>
            <person name="Riley R."/>
            <person name="Andreopoulos W."/>
            <person name="Labutti K."/>
            <person name="Pangilinan J."/>
            <person name="Ruiz-Duenas F.J."/>
            <person name="Barrasa J.M."/>
            <person name="Sanchez-Garcia M."/>
            <person name="Camarero S."/>
            <person name="Miyauchi S."/>
            <person name="Serrano A."/>
            <person name="Linde D."/>
            <person name="Babiker R."/>
            <person name="Drula E."/>
            <person name="Ayuso-Fernandez I."/>
            <person name="Pacheco R."/>
            <person name="Padilla G."/>
            <person name="Ferreira P."/>
            <person name="Barriuso J."/>
            <person name="Kellner H."/>
            <person name="Castanera R."/>
            <person name="Alfaro M."/>
            <person name="Ramirez L."/>
            <person name="Pisabarro A.G."/>
            <person name="Kuo A."/>
            <person name="Tritt A."/>
            <person name="Lipzen A."/>
            <person name="He G."/>
            <person name="Yan M."/>
            <person name="Ng V."/>
            <person name="Cullen D."/>
            <person name="Martin F."/>
            <person name="Rosso M.-N."/>
            <person name="Henrissat B."/>
            <person name="Hibbett D."/>
            <person name="Martinez A.T."/>
            <person name="Grigoriev I.V."/>
        </authorList>
    </citation>
    <scope>NUCLEOTIDE SEQUENCE</scope>
    <source>
        <strain evidence="2">CIRM-BRFM 674</strain>
    </source>
</reference>
<gene>
    <name evidence="2" type="ORF">BDN70DRAFT_901743</name>
</gene>
<feature type="compositionally biased region" description="Basic and acidic residues" evidence="1">
    <location>
        <begin position="130"/>
        <end position="157"/>
    </location>
</feature>
<dbReference type="Proteomes" id="UP000807469">
    <property type="component" value="Unassembled WGS sequence"/>
</dbReference>
<feature type="region of interest" description="Disordered" evidence="1">
    <location>
        <begin position="119"/>
        <end position="190"/>
    </location>
</feature>
<dbReference type="EMBL" id="MU155808">
    <property type="protein sequence ID" value="KAF9470921.1"/>
    <property type="molecule type" value="Genomic_DNA"/>
</dbReference>
<comment type="caution">
    <text evidence="2">The sequence shown here is derived from an EMBL/GenBank/DDBJ whole genome shotgun (WGS) entry which is preliminary data.</text>
</comment>
<protein>
    <submittedName>
        <fullName evidence="2">Uncharacterized protein</fullName>
    </submittedName>
</protein>
<organism evidence="2 3">
    <name type="scientific">Pholiota conissans</name>
    <dbReference type="NCBI Taxonomy" id="109636"/>
    <lineage>
        <taxon>Eukaryota</taxon>
        <taxon>Fungi</taxon>
        <taxon>Dikarya</taxon>
        <taxon>Basidiomycota</taxon>
        <taxon>Agaricomycotina</taxon>
        <taxon>Agaricomycetes</taxon>
        <taxon>Agaricomycetidae</taxon>
        <taxon>Agaricales</taxon>
        <taxon>Agaricineae</taxon>
        <taxon>Strophariaceae</taxon>
        <taxon>Pholiota</taxon>
    </lineage>
</organism>